<dbReference type="AlphaFoldDB" id="A0A8H5LRJ6"/>
<dbReference type="EMBL" id="JAACJN010000148">
    <property type="protein sequence ID" value="KAF5366878.1"/>
    <property type="molecule type" value="Genomic_DNA"/>
</dbReference>
<gene>
    <name evidence="1" type="ORF">D9757_011932</name>
</gene>
<comment type="caution">
    <text evidence="1">The sequence shown here is derived from an EMBL/GenBank/DDBJ whole genome shotgun (WGS) entry which is preliminary data.</text>
</comment>
<keyword evidence="2" id="KW-1185">Reference proteome</keyword>
<sequence>MTITKTADAAISINRACKLPFGTLLLLIAKTADFAISAHLPSTILVASTSSFNIQLLARVWPAPQYIAQEAVSTKQYGNIITAINPTCPSARNFDNLSREIHPLSTNDFGLTLKSYTWPPSCPTQFKSV</sequence>
<evidence type="ECO:0000313" key="1">
    <source>
        <dbReference type="EMBL" id="KAF5366878.1"/>
    </source>
</evidence>
<accession>A0A8H5LRJ6</accession>
<reference evidence="1 2" key="1">
    <citation type="journal article" date="2020" name="ISME J.">
        <title>Uncovering the hidden diversity of litter-decomposition mechanisms in mushroom-forming fungi.</title>
        <authorList>
            <person name="Floudas D."/>
            <person name="Bentzer J."/>
            <person name="Ahren D."/>
            <person name="Johansson T."/>
            <person name="Persson P."/>
            <person name="Tunlid A."/>
        </authorList>
    </citation>
    <scope>NUCLEOTIDE SEQUENCE [LARGE SCALE GENOMIC DNA]</scope>
    <source>
        <strain evidence="1 2">CBS 406.79</strain>
    </source>
</reference>
<dbReference type="Proteomes" id="UP000518752">
    <property type="component" value="Unassembled WGS sequence"/>
</dbReference>
<evidence type="ECO:0000313" key="2">
    <source>
        <dbReference type="Proteomes" id="UP000518752"/>
    </source>
</evidence>
<proteinExistence type="predicted"/>
<name>A0A8H5LRJ6_9AGAR</name>
<protein>
    <submittedName>
        <fullName evidence="1">Uncharacterized protein</fullName>
    </submittedName>
</protein>
<organism evidence="1 2">
    <name type="scientific">Collybiopsis confluens</name>
    <dbReference type="NCBI Taxonomy" id="2823264"/>
    <lineage>
        <taxon>Eukaryota</taxon>
        <taxon>Fungi</taxon>
        <taxon>Dikarya</taxon>
        <taxon>Basidiomycota</taxon>
        <taxon>Agaricomycotina</taxon>
        <taxon>Agaricomycetes</taxon>
        <taxon>Agaricomycetidae</taxon>
        <taxon>Agaricales</taxon>
        <taxon>Marasmiineae</taxon>
        <taxon>Omphalotaceae</taxon>
        <taxon>Collybiopsis</taxon>
    </lineage>
</organism>